<evidence type="ECO:0000256" key="4">
    <source>
        <dbReference type="ARBA" id="ARBA00022475"/>
    </source>
</evidence>
<dbReference type="SMART" id="SM01323">
    <property type="entry name" value="YajC"/>
    <property type="match status" value="1"/>
</dbReference>
<comment type="subcellular location">
    <subcellularLocation>
        <location evidence="1">Cell membrane</location>
        <topology evidence="1">Single-pass membrane protein</topology>
    </subcellularLocation>
</comment>
<evidence type="ECO:0000313" key="12">
    <source>
        <dbReference type="EMBL" id="QOR69079.1"/>
    </source>
</evidence>
<evidence type="ECO:0000313" key="13">
    <source>
        <dbReference type="Proteomes" id="UP000593758"/>
    </source>
</evidence>
<keyword evidence="3" id="KW-0813">Transport</keyword>
<evidence type="ECO:0000256" key="7">
    <source>
        <dbReference type="ARBA" id="ARBA00022989"/>
    </source>
</evidence>
<comment type="similarity">
    <text evidence="2">Belongs to the YajC family.</text>
</comment>
<evidence type="ECO:0000256" key="11">
    <source>
        <dbReference type="SAM" id="Phobius"/>
    </source>
</evidence>
<keyword evidence="13" id="KW-1185">Reference proteome</keyword>
<sequence>MDPAFLAIVVVGLGALLFMNWRMRRKQQDQLSFRDHLEEGQEVQTIGGLIGTVVDVDGDVITLETSPGTQVRFIKAALAKLRDAEQPVGEADEAGDVEDGETAEDAETSTGADDASGASEDPTRPSGFTSRNELDDIRRDDRI</sequence>
<dbReference type="Pfam" id="PF02699">
    <property type="entry name" value="YajC"/>
    <property type="match status" value="1"/>
</dbReference>
<evidence type="ECO:0000256" key="1">
    <source>
        <dbReference type="ARBA" id="ARBA00004162"/>
    </source>
</evidence>
<keyword evidence="9 11" id="KW-0472">Membrane</keyword>
<feature type="transmembrane region" description="Helical" evidence="11">
    <location>
        <begin position="6"/>
        <end position="23"/>
    </location>
</feature>
<feature type="compositionally biased region" description="Basic and acidic residues" evidence="10">
    <location>
        <begin position="132"/>
        <end position="143"/>
    </location>
</feature>
<name>A0A7M1SNE4_9MICO</name>
<feature type="compositionally biased region" description="Acidic residues" evidence="10">
    <location>
        <begin position="90"/>
        <end position="107"/>
    </location>
</feature>
<dbReference type="NCBIfam" id="TIGR00739">
    <property type="entry name" value="yajC"/>
    <property type="match status" value="1"/>
</dbReference>
<dbReference type="AlphaFoldDB" id="A0A7M1SNE4"/>
<dbReference type="PANTHER" id="PTHR33909:SF1">
    <property type="entry name" value="SEC TRANSLOCON ACCESSORY COMPLEX SUBUNIT YAJC"/>
    <property type="match status" value="1"/>
</dbReference>
<keyword evidence="7 11" id="KW-1133">Transmembrane helix</keyword>
<keyword evidence="8" id="KW-0811">Translocation</keyword>
<evidence type="ECO:0000256" key="9">
    <source>
        <dbReference type="ARBA" id="ARBA00023136"/>
    </source>
</evidence>
<evidence type="ECO:0000256" key="8">
    <source>
        <dbReference type="ARBA" id="ARBA00023010"/>
    </source>
</evidence>
<dbReference type="Proteomes" id="UP000593758">
    <property type="component" value="Chromosome"/>
</dbReference>
<evidence type="ECO:0000256" key="3">
    <source>
        <dbReference type="ARBA" id="ARBA00022448"/>
    </source>
</evidence>
<evidence type="ECO:0000256" key="6">
    <source>
        <dbReference type="ARBA" id="ARBA00022927"/>
    </source>
</evidence>
<evidence type="ECO:0000256" key="10">
    <source>
        <dbReference type="SAM" id="MobiDB-lite"/>
    </source>
</evidence>
<dbReference type="KEGG" id="halt:IM660_10010"/>
<protein>
    <submittedName>
        <fullName evidence="12">Preprotein translocase subunit YajC</fullName>
    </submittedName>
</protein>
<keyword evidence="6" id="KW-0653">Protein transport</keyword>
<evidence type="ECO:0000256" key="5">
    <source>
        <dbReference type="ARBA" id="ARBA00022692"/>
    </source>
</evidence>
<dbReference type="EMBL" id="CP063169">
    <property type="protein sequence ID" value="QOR69079.1"/>
    <property type="molecule type" value="Genomic_DNA"/>
</dbReference>
<keyword evidence="5 11" id="KW-0812">Transmembrane</keyword>
<dbReference type="RefSeq" id="WP_193495162.1">
    <property type="nucleotide sequence ID" value="NZ_CP063169.1"/>
</dbReference>
<dbReference type="GO" id="GO:0015031">
    <property type="term" value="P:protein transport"/>
    <property type="evidence" value="ECO:0007669"/>
    <property type="project" value="UniProtKB-KW"/>
</dbReference>
<dbReference type="InterPro" id="IPR003849">
    <property type="entry name" value="Preprotein_translocase_YajC"/>
</dbReference>
<gene>
    <name evidence="12" type="primary">yajC</name>
    <name evidence="12" type="ORF">IM660_10010</name>
</gene>
<dbReference type="PANTHER" id="PTHR33909">
    <property type="entry name" value="SEC TRANSLOCON ACCESSORY COMPLEX SUBUNIT YAJC"/>
    <property type="match status" value="1"/>
</dbReference>
<keyword evidence="4" id="KW-1003">Cell membrane</keyword>
<evidence type="ECO:0000256" key="2">
    <source>
        <dbReference type="ARBA" id="ARBA00006742"/>
    </source>
</evidence>
<reference evidence="12 13" key="1">
    <citation type="submission" date="2020-10" db="EMBL/GenBank/DDBJ databases">
        <title>Haloactinobacterium sp. RN3S43, a bacterium isolated from saline soil.</title>
        <authorList>
            <person name="Sun J.-Q."/>
        </authorList>
    </citation>
    <scope>NUCLEOTIDE SEQUENCE [LARGE SCALE GENOMIC DNA]</scope>
    <source>
        <strain evidence="12 13">RN3S43</strain>
    </source>
</reference>
<proteinExistence type="inferred from homology"/>
<feature type="region of interest" description="Disordered" evidence="10">
    <location>
        <begin position="83"/>
        <end position="143"/>
    </location>
</feature>
<dbReference type="GO" id="GO:0005886">
    <property type="term" value="C:plasma membrane"/>
    <property type="evidence" value="ECO:0007669"/>
    <property type="project" value="UniProtKB-SubCell"/>
</dbReference>
<organism evidence="12 13">
    <name type="scientific">Ruania alkalisoli</name>
    <dbReference type="NCBI Taxonomy" id="2779775"/>
    <lineage>
        <taxon>Bacteria</taxon>
        <taxon>Bacillati</taxon>
        <taxon>Actinomycetota</taxon>
        <taxon>Actinomycetes</taxon>
        <taxon>Micrococcales</taxon>
        <taxon>Ruaniaceae</taxon>
        <taxon>Ruania</taxon>
    </lineage>
</organism>
<accession>A0A7M1SNE4</accession>